<dbReference type="GO" id="GO:0047547">
    <property type="term" value="F:2-methylcitrate dehydratase activity"/>
    <property type="evidence" value="ECO:0007669"/>
    <property type="project" value="UniProtKB-EC"/>
</dbReference>
<organism evidence="9 10">
    <name type="scientific">Sediminihabitans luteus</name>
    <dbReference type="NCBI Taxonomy" id="1138585"/>
    <lineage>
        <taxon>Bacteria</taxon>
        <taxon>Bacillati</taxon>
        <taxon>Actinomycetota</taxon>
        <taxon>Actinomycetes</taxon>
        <taxon>Micrococcales</taxon>
        <taxon>Cellulomonadaceae</taxon>
        <taxon>Sediminihabitans</taxon>
    </lineage>
</organism>
<dbReference type="EMBL" id="PGFE01000003">
    <property type="protein sequence ID" value="PJJ70314.1"/>
    <property type="molecule type" value="Genomic_DNA"/>
</dbReference>
<evidence type="ECO:0000256" key="2">
    <source>
        <dbReference type="ARBA" id="ARBA00006174"/>
    </source>
</evidence>
<evidence type="ECO:0000259" key="7">
    <source>
        <dbReference type="Pfam" id="PF03972"/>
    </source>
</evidence>
<reference evidence="9 10" key="1">
    <citation type="submission" date="2017-11" db="EMBL/GenBank/DDBJ databases">
        <title>Genomic Encyclopedia of Archaeal and Bacterial Type Strains, Phase II (KMG-II): From Individual Species to Whole Genera.</title>
        <authorList>
            <person name="Goeker M."/>
        </authorList>
    </citation>
    <scope>NUCLEOTIDE SEQUENCE [LARGE SCALE GENOMIC DNA]</scope>
    <source>
        <strain evidence="9 10">DSM 25478</strain>
    </source>
</reference>
<dbReference type="PANTHER" id="PTHR16943:SF8">
    <property type="entry name" value="2-METHYLCITRATE DEHYDRATASE"/>
    <property type="match status" value="1"/>
</dbReference>
<dbReference type="InterPro" id="IPR045337">
    <property type="entry name" value="MmgE_PrpD_C"/>
</dbReference>
<dbReference type="Pfam" id="PF03972">
    <property type="entry name" value="MmgE_PrpD_N"/>
    <property type="match status" value="1"/>
</dbReference>
<evidence type="ECO:0000313" key="10">
    <source>
        <dbReference type="Proteomes" id="UP000231693"/>
    </source>
</evidence>
<dbReference type="Proteomes" id="UP000231693">
    <property type="component" value="Unassembled WGS sequence"/>
</dbReference>
<dbReference type="Pfam" id="PF19305">
    <property type="entry name" value="MmgE_PrpD_C"/>
    <property type="match status" value="1"/>
</dbReference>
<dbReference type="InterPro" id="IPR005656">
    <property type="entry name" value="MmgE_PrpD"/>
</dbReference>
<evidence type="ECO:0000256" key="5">
    <source>
        <dbReference type="ARBA" id="ARBA00023239"/>
    </source>
</evidence>
<comment type="catalytic activity">
    <reaction evidence="1">
        <text>(2S,3S)-2-methylcitrate = 2-methyl-cis-aconitate + H2O</text>
        <dbReference type="Rhea" id="RHEA:17725"/>
        <dbReference type="ChEBI" id="CHEBI:15377"/>
        <dbReference type="ChEBI" id="CHEBI:57872"/>
        <dbReference type="ChEBI" id="CHEBI:58853"/>
        <dbReference type="EC" id="4.2.1.79"/>
    </reaction>
</comment>
<dbReference type="Gene3D" id="1.10.4100.10">
    <property type="entry name" value="2-methylcitrate dehydratase PrpD"/>
    <property type="match status" value="1"/>
</dbReference>
<dbReference type="InterPro" id="IPR042188">
    <property type="entry name" value="MmgE/PrpD_sf_2"/>
</dbReference>
<evidence type="ECO:0000256" key="3">
    <source>
        <dbReference type="ARBA" id="ARBA00011245"/>
    </source>
</evidence>
<dbReference type="FunFam" id="1.10.4100.10:FF:000003">
    <property type="entry name" value="2-methylcitrate dehydratase 1"/>
    <property type="match status" value="1"/>
</dbReference>
<feature type="domain" description="MmgE/PrpD N-terminal" evidence="7">
    <location>
        <begin position="21"/>
        <end position="264"/>
    </location>
</feature>
<sequence>MPQTITVTVHPSADDFAREDQLAWKLAELAAEQAEPTPEVVDMVINRVIDNAAVATASLTRGPAVAARAQALAHPYVPGATVFGAPLTACASPEWAAWANGVAVRELDFHDTFLAAEYSHPGDNVPPILAVAQHVGADGAALVRGIVTGYEVQVDLVRAISLHKHKIDHVAHLGPSAAAGIGTLLGLDAETIFQAIGQALHTTTATRQSRKGQISTWKAHAPAFAGKVAVEAVDRAMRGQTSPEPIYEGEDGVIAWLLDGPDARYDVVLPAPGEPRTAILDTYTKEHSAEYQSQALIDLARALHGEHPELADPANVASVVIHTSHHTHYVIGSGANDPQKYDPTASRETLDHSIPYIFTVALQDGGWHHVDSYAPERAAREDTVALWRKVTTAEDAAWTRRYHSTDPAEKAFGGRVEIELTNGERIVREIAVADAHPLGARPFAREQYVAKFRTLAAGVLDDAEIERFLDLAQRLPELTAAEVRELSVVARPGLLAAEAPTGLFELGRDHARTGTTSDDARPVPATSDDAPADHATSDTTRTAPAPTPTAPESEAR</sequence>
<dbReference type="InterPro" id="IPR036148">
    <property type="entry name" value="MmgE/PrpD_sf"/>
</dbReference>
<comment type="similarity">
    <text evidence="2">Belongs to the PrpD family.</text>
</comment>
<dbReference type="PANTHER" id="PTHR16943">
    <property type="entry name" value="2-METHYLCITRATE DEHYDRATASE-RELATED"/>
    <property type="match status" value="1"/>
</dbReference>
<comment type="caution">
    <text evidence="9">The sequence shown here is derived from an EMBL/GenBank/DDBJ whole genome shotgun (WGS) entry which is preliminary data.</text>
</comment>
<proteinExistence type="inferred from homology"/>
<accession>A0A2M9CEF9</accession>
<evidence type="ECO:0000313" key="9">
    <source>
        <dbReference type="EMBL" id="PJJ70314.1"/>
    </source>
</evidence>
<dbReference type="Gene3D" id="3.30.1330.120">
    <property type="entry name" value="2-methylcitrate dehydratase PrpD"/>
    <property type="match status" value="1"/>
</dbReference>
<comment type="subunit">
    <text evidence="3">Monomer.</text>
</comment>
<dbReference type="SUPFAM" id="SSF103378">
    <property type="entry name" value="2-methylcitrate dehydratase PrpD"/>
    <property type="match status" value="1"/>
</dbReference>
<gene>
    <name evidence="9" type="ORF">CLV28_2146</name>
</gene>
<dbReference type="OrthoDB" id="9797528at2"/>
<evidence type="ECO:0000256" key="4">
    <source>
        <dbReference type="ARBA" id="ARBA00013124"/>
    </source>
</evidence>
<feature type="region of interest" description="Disordered" evidence="6">
    <location>
        <begin position="509"/>
        <end position="556"/>
    </location>
</feature>
<feature type="domain" description="MmgE/PrpD C-terminal" evidence="8">
    <location>
        <begin position="287"/>
        <end position="473"/>
    </location>
</feature>
<evidence type="ECO:0000256" key="1">
    <source>
        <dbReference type="ARBA" id="ARBA00000096"/>
    </source>
</evidence>
<evidence type="ECO:0000259" key="8">
    <source>
        <dbReference type="Pfam" id="PF19305"/>
    </source>
</evidence>
<dbReference type="InterPro" id="IPR042183">
    <property type="entry name" value="MmgE/PrpD_sf_1"/>
</dbReference>
<evidence type="ECO:0000256" key="6">
    <source>
        <dbReference type="SAM" id="MobiDB-lite"/>
    </source>
</evidence>
<keyword evidence="10" id="KW-1185">Reference proteome</keyword>
<dbReference type="EC" id="4.2.1.79" evidence="4"/>
<protein>
    <recommendedName>
        <fullName evidence="4">2-methylcitrate dehydratase</fullName>
        <ecNumber evidence="4">4.2.1.79</ecNumber>
    </recommendedName>
</protein>
<dbReference type="InterPro" id="IPR045336">
    <property type="entry name" value="MmgE_PrpD_N"/>
</dbReference>
<dbReference type="AlphaFoldDB" id="A0A2M9CEF9"/>
<keyword evidence="5" id="KW-0456">Lyase</keyword>
<name>A0A2M9CEF9_9CELL</name>